<evidence type="ECO:0000313" key="1">
    <source>
        <dbReference type="EMBL" id="KKL82686.1"/>
    </source>
</evidence>
<proteinExistence type="predicted"/>
<sequence length="62" mass="6856">MSDNRRQTIAEALWRYDRAHDIWPNKGTAGQPIALPKLALALEMNSAYYGPKADAVIEALDG</sequence>
<dbReference type="EMBL" id="LAZR01022204">
    <property type="protein sequence ID" value="KKL82686.1"/>
    <property type="molecule type" value="Genomic_DNA"/>
</dbReference>
<comment type="caution">
    <text evidence="1">The sequence shown here is derived from an EMBL/GenBank/DDBJ whole genome shotgun (WGS) entry which is preliminary data.</text>
</comment>
<protein>
    <submittedName>
        <fullName evidence="1">Uncharacterized protein</fullName>
    </submittedName>
</protein>
<gene>
    <name evidence="1" type="ORF">LCGC14_1982320</name>
</gene>
<reference evidence="1" key="1">
    <citation type="journal article" date="2015" name="Nature">
        <title>Complex archaea that bridge the gap between prokaryotes and eukaryotes.</title>
        <authorList>
            <person name="Spang A."/>
            <person name="Saw J.H."/>
            <person name="Jorgensen S.L."/>
            <person name="Zaremba-Niedzwiedzka K."/>
            <person name="Martijn J."/>
            <person name="Lind A.E."/>
            <person name="van Eijk R."/>
            <person name="Schleper C."/>
            <person name="Guy L."/>
            <person name="Ettema T.J."/>
        </authorList>
    </citation>
    <scope>NUCLEOTIDE SEQUENCE</scope>
</reference>
<accession>A0A0F9FWP8</accession>
<feature type="non-terminal residue" evidence="1">
    <location>
        <position position="62"/>
    </location>
</feature>
<name>A0A0F9FWP8_9ZZZZ</name>
<dbReference type="AlphaFoldDB" id="A0A0F9FWP8"/>
<organism evidence="1">
    <name type="scientific">marine sediment metagenome</name>
    <dbReference type="NCBI Taxonomy" id="412755"/>
    <lineage>
        <taxon>unclassified sequences</taxon>
        <taxon>metagenomes</taxon>
        <taxon>ecological metagenomes</taxon>
    </lineage>
</organism>